<dbReference type="Proteomes" id="UP000031449">
    <property type="component" value="Chromosome"/>
</dbReference>
<evidence type="ECO:0000256" key="3">
    <source>
        <dbReference type="ARBA" id="ARBA00022692"/>
    </source>
</evidence>
<dbReference type="HOGENOM" id="CLU_114342_3_2_9"/>
<proteinExistence type="inferred from homology"/>
<comment type="subcellular location">
    <subcellularLocation>
        <location evidence="1 10">Cell membrane</location>
        <topology evidence="1 10">Multi-pass membrane protein</topology>
    </subcellularLocation>
</comment>
<keyword evidence="6 10" id="KW-0407">Ion channel</keyword>
<name>A0A0B5ARB2_9BACL</name>
<organism evidence="11 12">
    <name type="scientific">Jeotgalibacillus malaysiensis</name>
    <dbReference type="NCBI Taxonomy" id="1508404"/>
    <lineage>
        <taxon>Bacteria</taxon>
        <taxon>Bacillati</taxon>
        <taxon>Bacillota</taxon>
        <taxon>Bacilli</taxon>
        <taxon>Bacillales</taxon>
        <taxon>Caryophanaceae</taxon>
        <taxon>Jeotgalibacillus</taxon>
    </lineage>
</organism>
<dbReference type="STRING" id="1508404.JMA_34780"/>
<dbReference type="GO" id="GO:0140114">
    <property type="term" value="P:cellular detoxification of fluoride"/>
    <property type="evidence" value="ECO:0007669"/>
    <property type="project" value="UniProtKB-UniRule"/>
</dbReference>
<comment type="activity regulation">
    <text evidence="10">Na(+) is not transported, but it plays an essential structural role and its presence is essential for fluoride channel function.</text>
</comment>
<evidence type="ECO:0000256" key="1">
    <source>
        <dbReference type="ARBA" id="ARBA00004651"/>
    </source>
</evidence>
<gene>
    <name evidence="10" type="primary">fluC</name>
    <name evidence="10" type="synonym">crcB</name>
    <name evidence="11" type="ORF">JMA_34780</name>
</gene>
<keyword evidence="10" id="KW-0813">Transport</keyword>
<dbReference type="GO" id="GO:0005886">
    <property type="term" value="C:plasma membrane"/>
    <property type="evidence" value="ECO:0007669"/>
    <property type="project" value="UniProtKB-SubCell"/>
</dbReference>
<reference evidence="11 12" key="1">
    <citation type="submission" date="2014-08" db="EMBL/GenBank/DDBJ databases">
        <title>Complete genome of a marine bacteria Jeotgalibacillus malaysiensis.</title>
        <authorList>
            <person name="Yaakop A.S."/>
            <person name="Chan K.-G."/>
            <person name="Goh K.M."/>
        </authorList>
    </citation>
    <scope>NUCLEOTIDE SEQUENCE [LARGE SCALE GENOMIC DNA]</scope>
    <source>
        <strain evidence="11 12">D5</strain>
    </source>
</reference>
<protein>
    <recommendedName>
        <fullName evidence="10">Fluoride-specific ion channel FluC</fullName>
    </recommendedName>
</protein>
<feature type="binding site" evidence="10">
    <location>
        <position position="67"/>
    </location>
    <ligand>
        <name>Na(+)</name>
        <dbReference type="ChEBI" id="CHEBI:29101"/>
        <note>structural</note>
    </ligand>
</feature>
<feature type="transmembrane region" description="Helical" evidence="10">
    <location>
        <begin position="59"/>
        <end position="82"/>
    </location>
</feature>
<comment type="similarity">
    <text evidence="7 10">Belongs to the fluoride channel Fluc/FEX (TC 1.A.43) family.</text>
</comment>
<evidence type="ECO:0000256" key="8">
    <source>
        <dbReference type="ARBA" id="ARBA00035585"/>
    </source>
</evidence>
<keyword evidence="12" id="KW-1185">Reference proteome</keyword>
<keyword evidence="10" id="KW-0479">Metal-binding</keyword>
<dbReference type="KEGG" id="jeo:JMA_34780"/>
<dbReference type="EMBL" id="CP009416">
    <property type="protein sequence ID" value="AJD92795.1"/>
    <property type="molecule type" value="Genomic_DNA"/>
</dbReference>
<evidence type="ECO:0000313" key="11">
    <source>
        <dbReference type="EMBL" id="AJD92795.1"/>
    </source>
</evidence>
<sequence>MNVLWVGIGGAAGVCLRALVNILIQSSFPFSTLLVNLLGSFLLGLLSTAPVRMSKGIRLALTTGLIGSFTTLSAVSAELFVFLQEAQYGFAILYFAVSLAGGFILAFCGIRAGERI</sequence>
<comment type="function">
    <text evidence="9 10">Fluoride-specific ion channel. Important for reducing fluoride concentration in the cell, thus reducing its toxicity.</text>
</comment>
<evidence type="ECO:0000313" key="12">
    <source>
        <dbReference type="Proteomes" id="UP000031449"/>
    </source>
</evidence>
<feature type="transmembrane region" description="Helical" evidence="10">
    <location>
        <begin position="28"/>
        <end position="47"/>
    </location>
</feature>
<feature type="transmembrane region" description="Helical" evidence="10">
    <location>
        <begin position="88"/>
        <end position="110"/>
    </location>
</feature>
<evidence type="ECO:0000256" key="10">
    <source>
        <dbReference type="HAMAP-Rule" id="MF_00454"/>
    </source>
</evidence>
<dbReference type="HAMAP" id="MF_00454">
    <property type="entry name" value="FluC"/>
    <property type="match status" value="1"/>
</dbReference>
<dbReference type="AlphaFoldDB" id="A0A0B5ARB2"/>
<evidence type="ECO:0000256" key="2">
    <source>
        <dbReference type="ARBA" id="ARBA00022475"/>
    </source>
</evidence>
<dbReference type="OrthoDB" id="9799631at2"/>
<comment type="catalytic activity">
    <reaction evidence="8">
        <text>fluoride(in) = fluoride(out)</text>
        <dbReference type="Rhea" id="RHEA:76159"/>
        <dbReference type="ChEBI" id="CHEBI:17051"/>
    </reaction>
    <physiologicalReaction direction="left-to-right" evidence="8">
        <dbReference type="Rhea" id="RHEA:76160"/>
    </physiologicalReaction>
</comment>
<feature type="binding site" evidence="10">
    <location>
        <position position="70"/>
    </location>
    <ligand>
        <name>Na(+)</name>
        <dbReference type="ChEBI" id="CHEBI:29101"/>
        <note>structural</note>
    </ligand>
</feature>
<keyword evidence="5 10" id="KW-0472">Membrane</keyword>
<accession>A0A0B5ARB2</accession>
<dbReference type="PANTHER" id="PTHR28259">
    <property type="entry name" value="FLUORIDE EXPORT PROTEIN 1-RELATED"/>
    <property type="match status" value="1"/>
</dbReference>
<dbReference type="GO" id="GO:0062054">
    <property type="term" value="F:fluoride channel activity"/>
    <property type="evidence" value="ECO:0007669"/>
    <property type="project" value="UniProtKB-UniRule"/>
</dbReference>
<keyword evidence="10" id="KW-0915">Sodium</keyword>
<keyword evidence="10" id="KW-0406">Ion transport</keyword>
<evidence type="ECO:0000256" key="5">
    <source>
        <dbReference type="ARBA" id="ARBA00023136"/>
    </source>
</evidence>
<evidence type="ECO:0000256" key="6">
    <source>
        <dbReference type="ARBA" id="ARBA00023303"/>
    </source>
</evidence>
<dbReference type="GO" id="GO:0046872">
    <property type="term" value="F:metal ion binding"/>
    <property type="evidence" value="ECO:0007669"/>
    <property type="project" value="UniProtKB-KW"/>
</dbReference>
<evidence type="ECO:0000256" key="7">
    <source>
        <dbReference type="ARBA" id="ARBA00035120"/>
    </source>
</evidence>
<dbReference type="InterPro" id="IPR003691">
    <property type="entry name" value="FluC"/>
</dbReference>
<keyword evidence="2 10" id="KW-1003">Cell membrane</keyword>
<keyword evidence="3 10" id="KW-0812">Transmembrane</keyword>
<evidence type="ECO:0000256" key="9">
    <source>
        <dbReference type="ARBA" id="ARBA00049940"/>
    </source>
</evidence>
<keyword evidence="4 10" id="KW-1133">Transmembrane helix</keyword>
<dbReference type="PANTHER" id="PTHR28259:SF1">
    <property type="entry name" value="FLUORIDE EXPORT PROTEIN 1-RELATED"/>
    <property type="match status" value="1"/>
</dbReference>
<evidence type="ECO:0000256" key="4">
    <source>
        <dbReference type="ARBA" id="ARBA00022989"/>
    </source>
</evidence>
<dbReference type="Pfam" id="PF02537">
    <property type="entry name" value="CRCB"/>
    <property type="match status" value="1"/>
</dbReference>